<accession>A0A9P8TMB8</accession>
<keyword evidence="2" id="KW-1185">Reference proteome</keyword>
<dbReference type="AlphaFoldDB" id="A0A9P8TMB8"/>
<proteinExistence type="predicted"/>
<reference evidence="1" key="1">
    <citation type="journal article" date="2021" name="Open Biol.">
        <title>Shared evolutionary footprints suggest mitochondrial oxidative damage underlies multiple complex I losses in fungi.</title>
        <authorList>
            <person name="Schikora-Tamarit M.A."/>
            <person name="Marcet-Houben M."/>
            <person name="Nosek J."/>
            <person name="Gabaldon T."/>
        </authorList>
    </citation>
    <scope>NUCLEOTIDE SEQUENCE</scope>
    <source>
        <strain evidence="1">CBS2887</strain>
    </source>
</reference>
<evidence type="ECO:0000313" key="1">
    <source>
        <dbReference type="EMBL" id="KAH3684888.1"/>
    </source>
</evidence>
<comment type="caution">
    <text evidence="1">The sequence shown here is derived from an EMBL/GenBank/DDBJ whole genome shotgun (WGS) entry which is preliminary data.</text>
</comment>
<sequence>MYSTLSLAYFIANSTSSPAKPCLILMCLLKASHLEKDFLALPPLNWLQTIHLKIFFDGACKVSWCLIKSYGLENTLRHGFFVTGLISWHWCDSSALEKDLEIEEVRDFFSTLLPELLIV</sequence>
<dbReference type="Proteomes" id="UP000774326">
    <property type="component" value="Unassembled WGS sequence"/>
</dbReference>
<protein>
    <submittedName>
        <fullName evidence="1">Uncharacterized protein</fullName>
    </submittedName>
</protein>
<organism evidence="1 2">
    <name type="scientific">Wickerhamomyces pijperi</name>
    <name type="common">Yeast</name>
    <name type="synonym">Pichia pijperi</name>
    <dbReference type="NCBI Taxonomy" id="599730"/>
    <lineage>
        <taxon>Eukaryota</taxon>
        <taxon>Fungi</taxon>
        <taxon>Dikarya</taxon>
        <taxon>Ascomycota</taxon>
        <taxon>Saccharomycotina</taxon>
        <taxon>Saccharomycetes</taxon>
        <taxon>Phaffomycetales</taxon>
        <taxon>Wickerhamomycetaceae</taxon>
        <taxon>Wickerhamomyces</taxon>
    </lineage>
</organism>
<dbReference type="EMBL" id="JAEUBG010002279">
    <property type="protein sequence ID" value="KAH3684888.1"/>
    <property type="molecule type" value="Genomic_DNA"/>
</dbReference>
<name>A0A9P8TMB8_WICPI</name>
<evidence type="ECO:0000313" key="2">
    <source>
        <dbReference type="Proteomes" id="UP000774326"/>
    </source>
</evidence>
<gene>
    <name evidence="1" type="ORF">WICPIJ_004131</name>
</gene>
<reference evidence="1" key="2">
    <citation type="submission" date="2021-01" db="EMBL/GenBank/DDBJ databases">
        <authorList>
            <person name="Schikora-Tamarit M.A."/>
        </authorList>
    </citation>
    <scope>NUCLEOTIDE SEQUENCE</scope>
    <source>
        <strain evidence="1">CBS2887</strain>
    </source>
</reference>